<dbReference type="EnsemblMetazoa" id="CLYHEMT010737.1">
    <property type="protein sequence ID" value="CLYHEMP010737.1"/>
    <property type="gene ID" value="CLYHEMG010737"/>
</dbReference>
<keyword evidence="2" id="KW-1185">Reference proteome</keyword>
<dbReference type="Proteomes" id="UP000594262">
    <property type="component" value="Unplaced"/>
</dbReference>
<dbReference type="AlphaFoldDB" id="A0A7M5VF98"/>
<organism evidence="1 2">
    <name type="scientific">Clytia hemisphaerica</name>
    <dbReference type="NCBI Taxonomy" id="252671"/>
    <lineage>
        <taxon>Eukaryota</taxon>
        <taxon>Metazoa</taxon>
        <taxon>Cnidaria</taxon>
        <taxon>Hydrozoa</taxon>
        <taxon>Hydroidolina</taxon>
        <taxon>Leptothecata</taxon>
        <taxon>Obeliida</taxon>
        <taxon>Clytiidae</taxon>
        <taxon>Clytia</taxon>
    </lineage>
</organism>
<evidence type="ECO:0000313" key="2">
    <source>
        <dbReference type="Proteomes" id="UP000594262"/>
    </source>
</evidence>
<protein>
    <submittedName>
        <fullName evidence="1">Uncharacterized protein</fullName>
    </submittedName>
</protein>
<reference evidence="1" key="1">
    <citation type="submission" date="2021-01" db="UniProtKB">
        <authorList>
            <consortium name="EnsemblMetazoa"/>
        </authorList>
    </citation>
    <scope>IDENTIFICATION</scope>
</reference>
<proteinExistence type="predicted"/>
<sequence>DQCIRTRFNDCDSIVEHNQISIQRPIPRKKIQFYKMEPSIARKGIKDSEKVYQIFQQLLSTVGKGNLMYDKKIDADPASVHVKCEENNKKVAEILESLKKALADTKECYQHCQKEMATAKMPSIEDIAKGNTKKEPAGEPSEEYKTLKKQLQAKNEDLRVIIDEVRHIFSDINQLSTTVPY</sequence>
<evidence type="ECO:0000313" key="1">
    <source>
        <dbReference type="EnsemblMetazoa" id="CLYHEMP010737.1"/>
    </source>
</evidence>
<accession>A0A7M5VF98</accession>
<name>A0A7M5VF98_9CNID</name>
<dbReference type="OrthoDB" id="10593128at2759"/>